<dbReference type="GO" id="GO:0003700">
    <property type="term" value="F:DNA-binding transcription factor activity"/>
    <property type="evidence" value="ECO:0007669"/>
    <property type="project" value="InterPro"/>
</dbReference>
<proteinExistence type="predicted"/>
<keyword evidence="6" id="KW-1185">Reference proteome</keyword>
<accession>A0A2V3V799</accession>
<dbReference type="InterPro" id="IPR036390">
    <property type="entry name" value="WH_DNA-bd_sf"/>
</dbReference>
<dbReference type="SMART" id="SM00347">
    <property type="entry name" value="HTH_MARR"/>
    <property type="match status" value="1"/>
</dbReference>
<dbReference type="InterPro" id="IPR000835">
    <property type="entry name" value="HTH_MarR-typ"/>
</dbReference>
<dbReference type="Proteomes" id="UP000248014">
    <property type="component" value="Unassembled WGS sequence"/>
</dbReference>
<dbReference type="GO" id="GO:0003677">
    <property type="term" value="F:DNA binding"/>
    <property type="evidence" value="ECO:0007669"/>
    <property type="project" value="UniProtKB-KW"/>
</dbReference>
<dbReference type="PROSITE" id="PS50995">
    <property type="entry name" value="HTH_MARR_2"/>
    <property type="match status" value="1"/>
</dbReference>
<protein>
    <submittedName>
        <fullName evidence="5">DNA-binding MarR family transcriptional regulator</fullName>
    </submittedName>
</protein>
<dbReference type="AlphaFoldDB" id="A0A2V3V799"/>
<sequence>MTDSIGFLLNDTARLYRRTLDGMLRDLGMTSLQWRTVARLNREPGMRQSELADLLEVEPITLSRMIDRLADSGMVCRKPDPNDRRAWNLYLTDKTDGLIRQLEAEARRVEDHAFAGLSQDERHVLAGLVERVRANLSRKEAVDA</sequence>
<keyword evidence="1" id="KW-0805">Transcription regulation</keyword>
<name>A0A2V3V799_9SPHN</name>
<evidence type="ECO:0000259" key="4">
    <source>
        <dbReference type="PROSITE" id="PS50995"/>
    </source>
</evidence>
<feature type="domain" description="HTH marR-type" evidence="4">
    <location>
        <begin position="2"/>
        <end position="134"/>
    </location>
</feature>
<evidence type="ECO:0000313" key="5">
    <source>
        <dbReference type="EMBL" id="PXW71645.1"/>
    </source>
</evidence>
<dbReference type="SUPFAM" id="SSF46785">
    <property type="entry name" value="Winged helix' DNA-binding domain"/>
    <property type="match status" value="1"/>
</dbReference>
<keyword evidence="3" id="KW-0804">Transcription</keyword>
<organism evidence="5 6">
    <name type="scientific">Blastomonas natatoria</name>
    <dbReference type="NCBI Taxonomy" id="34015"/>
    <lineage>
        <taxon>Bacteria</taxon>
        <taxon>Pseudomonadati</taxon>
        <taxon>Pseudomonadota</taxon>
        <taxon>Alphaproteobacteria</taxon>
        <taxon>Sphingomonadales</taxon>
        <taxon>Sphingomonadaceae</taxon>
        <taxon>Blastomonas</taxon>
    </lineage>
</organism>
<keyword evidence="2 5" id="KW-0238">DNA-binding</keyword>
<evidence type="ECO:0000256" key="2">
    <source>
        <dbReference type="ARBA" id="ARBA00023125"/>
    </source>
</evidence>
<evidence type="ECO:0000256" key="3">
    <source>
        <dbReference type="ARBA" id="ARBA00023163"/>
    </source>
</evidence>
<evidence type="ECO:0000313" key="6">
    <source>
        <dbReference type="Proteomes" id="UP000248014"/>
    </source>
</evidence>
<gene>
    <name evidence="5" type="ORF">C7451_11289</name>
</gene>
<dbReference type="Gene3D" id="1.10.10.10">
    <property type="entry name" value="Winged helix-like DNA-binding domain superfamily/Winged helix DNA-binding domain"/>
    <property type="match status" value="1"/>
</dbReference>
<dbReference type="EMBL" id="QJJM01000012">
    <property type="protein sequence ID" value="PXW71645.1"/>
    <property type="molecule type" value="Genomic_DNA"/>
</dbReference>
<dbReference type="RefSeq" id="WP_110299775.1">
    <property type="nucleotide sequence ID" value="NZ_QJJM01000012.1"/>
</dbReference>
<dbReference type="PANTHER" id="PTHR42756:SF1">
    <property type="entry name" value="TRANSCRIPTIONAL REPRESSOR OF EMRAB OPERON"/>
    <property type="match status" value="1"/>
</dbReference>
<dbReference type="Pfam" id="PF01047">
    <property type="entry name" value="MarR"/>
    <property type="match status" value="1"/>
</dbReference>
<evidence type="ECO:0000256" key="1">
    <source>
        <dbReference type="ARBA" id="ARBA00023015"/>
    </source>
</evidence>
<comment type="caution">
    <text evidence="5">The sequence shown here is derived from an EMBL/GenBank/DDBJ whole genome shotgun (WGS) entry which is preliminary data.</text>
</comment>
<dbReference type="OrthoDB" id="582199at2"/>
<reference evidence="5 6" key="1">
    <citation type="submission" date="2018-05" db="EMBL/GenBank/DDBJ databases">
        <title>Genomic Encyclopedia of Type Strains, Phase IV (KMG-IV): sequencing the most valuable type-strain genomes for metagenomic binning, comparative biology and taxonomic classification.</title>
        <authorList>
            <person name="Goeker M."/>
        </authorList>
    </citation>
    <scope>NUCLEOTIDE SEQUENCE [LARGE SCALE GENOMIC DNA]</scope>
    <source>
        <strain evidence="5 6">DSM 3183</strain>
    </source>
</reference>
<dbReference type="InterPro" id="IPR036388">
    <property type="entry name" value="WH-like_DNA-bd_sf"/>
</dbReference>
<dbReference type="PRINTS" id="PR00598">
    <property type="entry name" value="HTHMARR"/>
</dbReference>
<dbReference type="PANTHER" id="PTHR42756">
    <property type="entry name" value="TRANSCRIPTIONAL REGULATOR, MARR"/>
    <property type="match status" value="1"/>
</dbReference>